<dbReference type="Gramene" id="KJB16074">
    <property type="protein sequence ID" value="KJB16074"/>
    <property type="gene ID" value="B456_002G211600"/>
</dbReference>
<reference evidence="1 2" key="1">
    <citation type="journal article" date="2012" name="Nature">
        <title>Repeated polyploidization of Gossypium genomes and the evolution of spinnable cotton fibres.</title>
        <authorList>
            <person name="Paterson A.H."/>
            <person name="Wendel J.F."/>
            <person name="Gundlach H."/>
            <person name="Guo H."/>
            <person name="Jenkins J."/>
            <person name="Jin D."/>
            <person name="Llewellyn D."/>
            <person name="Showmaker K.C."/>
            <person name="Shu S."/>
            <person name="Udall J."/>
            <person name="Yoo M.J."/>
            <person name="Byers R."/>
            <person name="Chen W."/>
            <person name="Doron-Faigenboim A."/>
            <person name="Duke M.V."/>
            <person name="Gong L."/>
            <person name="Grimwood J."/>
            <person name="Grover C."/>
            <person name="Grupp K."/>
            <person name="Hu G."/>
            <person name="Lee T.H."/>
            <person name="Li J."/>
            <person name="Lin L."/>
            <person name="Liu T."/>
            <person name="Marler B.S."/>
            <person name="Page J.T."/>
            <person name="Roberts A.W."/>
            <person name="Romanel E."/>
            <person name="Sanders W.S."/>
            <person name="Szadkowski E."/>
            <person name="Tan X."/>
            <person name="Tang H."/>
            <person name="Xu C."/>
            <person name="Wang J."/>
            <person name="Wang Z."/>
            <person name="Zhang D."/>
            <person name="Zhang L."/>
            <person name="Ashrafi H."/>
            <person name="Bedon F."/>
            <person name="Bowers J.E."/>
            <person name="Brubaker C.L."/>
            <person name="Chee P.W."/>
            <person name="Das S."/>
            <person name="Gingle A.R."/>
            <person name="Haigler C.H."/>
            <person name="Harker D."/>
            <person name="Hoffmann L.V."/>
            <person name="Hovav R."/>
            <person name="Jones D.C."/>
            <person name="Lemke C."/>
            <person name="Mansoor S."/>
            <person name="ur Rahman M."/>
            <person name="Rainville L.N."/>
            <person name="Rambani A."/>
            <person name="Reddy U.K."/>
            <person name="Rong J.K."/>
            <person name="Saranga Y."/>
            <person name="Scheffler B.E."/>
            <person name="Scheffler J.A."/>
            <person name="Stelly D.M."/>
            <person name="Triplett B.A."/>
            <person name="Van Deynze A."/>
            <person name="Vaslin M.F."/>
            <person name="Waghmare V.N."/>
            <person name="Walford S.A."/>
            <person name="Wright R.J."/>
            <person name="Zaki E.A."/>
            <person name="Zhang T."/>
            <person name="Dennis E.S."/>
            <person name="Mayer K.F."/>
            <person name="Peterson D.G."/>
            <person name="Rokhsar D.S."/>
            <person name="Wang X."/>
            <person name="Schmutz J."/>
        </authorList>
    </citation>
    <scope>NUCLEOTIDE SEQUENCE [LARGE SCALE GENOMIC DNA]</scope>
</reference>
<protein>
    <recommendedName>
        <fullName evidence="3">Tunicamycin induced 1</fullName>
    </recommendedName>
</protein>
<dbReference type="InterPro" id="IPR053283">
    <property type="entry name" value="TUNICAMYCIN_INDUCED_1"/>
</dbReference>
<dbReference type="AlphaFoldDB" id="A0A0D2Q9Z0"/>
<evidence type="ECO:0000313" key="1">
    <source>
        <dbReference type="EMBL" id="KJB16074.1"/>
    </source>
</evidence>
<dbReference type="eggNOG" id="ENOG502QQ67">
    <property type="taxonomic scope" value="Eukaryota"/>
</dbReference>
<dbReference type="Proteomes" id="UP000032304">
    <property type="component" value="Chromosome 2"/>
</dbReference>
<evidence type="ECO:0008006" key="3">
    <source>
        <dbReference type="Google" id="ProtNLM"/>
    </source>
</evidence>
<accession>A0A0D2Q9Z0</accession>
<dbReference type="OMA" id="TIMIADP"/>
<dbReference type="PANTHER" id="PTHR34454">
    <property type="entry name" value="TUNICAMYCIN INDUCED PROTEIN"/>
    <property type="match status" value="1"/>
</dbReference>
<gene>
    <name evidence="1" type="ORF">B456_002G211600</name>
</gene>
<organism evidence="1 2">
    <name type="scientific">Gossypium raimondii</name>
    <name type="common">Peruvian cotton</name>
    <name type="synonym">Gossypium klotzschianum subsp. raimondii</name>
    <dbReference type="NCBI Taxonomy" id="29730"/>
    <lineage>
        <taxon>Eukaryota</taxon>
        <taxon>Viridiplantae</taxon>
        <taxon>Streptophyta</taxon>
        <taxon>Embryophyta</taxon>
        <taxon>Tracheophyta</taxon>
        <taxon>Spermatophyta</taxon>
        <taxon>Magnoliopsida</taxon>
        <taxon>eudicotyledons</taxon>
        <taxon>Gunneridae</taxon>
        <taxon>Pentapetalae</taxon>
        <taxon>rosids</taxon>
        <taxon>malvids</taxon>
        <taxon>Malvales</taxon>
        <taxon>Malvaceae</taxon>
        <taxon>Malvoideae</taxon>
        <taxon>Gossypium</taxon>
    </lineage>
</organism>
<evidence type="ECO:0000313" key="2">
    <source>
        <dbReference type="Proteomes" id="UP000032304"/>
    </source>
</evidence>
<dbReference type="PANTHER" id="PTHR34454:SF2">
    <property type="entry name" value="PROTEIN TUNICAMYCIN INDUCED 1"/>
    <property type="match status" value="1"/>
</dbReference>
<dbReference type="EMBL" id="CM001741">
    <property type="protein sequence ID" value="KJB16074.1"/>
    <property type="molecule type" value="Genomic_DNA"/>
</dbReference>
<name>A0A0D2Q9Z0_GOSRA</name>
<dbReference type="STRING" id="29730.A0A0D2Q9Z0"/>
<proteinExistence type="predicted"/>
<sequence>MAVMYIASAAKLWWCSKFVNDVKMKSEGAVRARSKKALLKYSHGLGAKVFTWFIAQHGNGAHANPNQSHFLFASFSASNWLCNATSPPLTSSTTHLLTSHTTHTFNPKDYRNIQPQSSNLDSDLGFLFSFTVVVCGGWTTIMIADPKSCDVLFVFVLFAIISSSNALVSTPYPKAISDLKEAVVKGLGFQADDFKISGFDLRDALVGHSVAYEFDIEIDNKVIPFKLLEDVNRWEYVDLPIFRVEEPARPGVENGLVEHKRISDNGLPVLAPFQLAGPMELWIQDAKDMRISLPHDVDAGVLKKVMLADGAVVTVKGARSVSLRHPIDLPLPLSRTHNGFASGLMAIAEHLRRASCSQDAPLLSLRIVGPTSLTVPSSSNNKLKLKRLAPGLVELSSMSKTKTMDALSTIDLQGEAATVLTPKHFSTMWPFASINGSNANLIGFERLLSSVLDSKANKKGYFKLLKADVSAQTFVKIGFGIEKMLKEGDGFNLEGFPEWRTKPEIVSMHFEVLAKVDGENVIPERIMQVNPVAVEDAIAPHVLARNMTMSSTPVVYTPSNPFTL</sequence>
<keyword evidence="2" id="KW-1185">Reference proteome</keyword>